<name>A0AAV7W3A1_PLEWA</name>
<evidence type="ECO:0000313" key="2">
    <source>
        <dbReference type="Proteomes" id="UP001066276"/>
    </source>
</evidence>
<evidence type="ECO:0000313" key="1">
    <source>
        <dbReference type="EMBL" id="KAJ1207539.1"/>
    </source>
</evidence>
<keyword evidence="2" id="KW-1185">Reference proteome</keyword>
<proteinExistence type="predicted"/>
<dbReference type="AlphaFoldDB" id="A0AAV7W3A1"/>
<accession>A0AAV7W3A1</accession>
<dbReference type="EMBL" id="JANPWB010000002">
    <property type="protein sequence ID" value="KAJ1207539.1"/>
    <property type="molecule type" value="Genomic_DNA"/>
</dbReference>
<comment type="caution">
    <text evidence="1">The sequence shown here is derived from an EMBL/GenBank/DDBJ whole genome shotgun (WGS) entry which is preliminary data.</text>
</comment>
<organism evidence="1 2">
    <name type="scientific">Pleurodeles waltl</name>
    <name type="common">Iberian ribbed newt</name>
    <dbReference type="NCBI Taxonomy" id="8319"/>
    <lineage>
        <taxon>Eukaryota</taxon>
        <taxon>Metazoa</taxon>
        <taxon>Chordata</taxon>
        <taxon>Craniata</taxon>
        <taxon>Vertebrata</taxon>
        <taxon>Euteleostomi</taxon>
        <taxon>Amphibia</taxon>
        <taxon>Batrachia</taxon>
        <taxon>Caudata</taxon>
        <taxon>Salamandroidea</taxon>
        <taxon>Salamandridae</taxon>
        <taxon>Pleurodelinae</taxon>
        <taxon>Pleurodeles</taxon>
    </lineage>
</organism>
<reference evidence="1" key="1">
    <citation type="journal article" date="2022" name="bioRxiv">
        <title>Sequencing and chromosome-scale assembly of the giantPleurodeles waltlgenome.</title>
        <authorList>
            <person name="Brown T."/>
            <person name="Elewa A."/>
            <person name="Iarovenko S."/>
            <person name="Subramanian E."/>
            <person name="Araus A.J."/>
            <person name="Petzold A."/>
            <person name="Susuki M."/>
            <person name="Suzuki K.-i.T."/>
            <person name="Hayashi T."/>
            <person name="Toyoda A."/>
            <person name="Oliveira C."/>
            <person name="Osipova E."/>
            <person name="Leigh N.D."/>
            <person name="Simon A."/>
            <person name="Yun M.H."/>
        </authorList>
    </citation>
    <scope>NUCLEOTIDE SEQUENCE</scope>
    <source>
        <strain evidence="1">20211129_DDA</strain>
        <tissue evidence="1">Liver</tissue>
    </source>
</reference>
<gene>
    <name evidence="1" type="ORF">NDU88_002930</name>
</gene>
<sequence>MTSLEQRVTTVEAQAFSPDSEQERLYLHCKLIDLEDKSCRDNVRFLVFPENIKGTHVHSFLRETLPTLIGLTFDPPWKFKEPTDLVPRAEIKPAAPDQSVCLLQHTQTRQLLQIAHTHGPFRMNEQTIWVTADFSKETSERRKAFLAL</sequence>
<dbReference type="Proteomes" id="UP001066276">
    <property type="component" value="Chromosome 1_2"/>
</dbReference>
<protein>
    <submittedName>
        <fullName evidence="1">Uncharacterized protein</fullName>
    </submittedName>
</protein>